<dbReference type="PROSITE" id="PS50011">
    <property type="entry name" value="PROTEIN_KINASE_DOM"/>
    <property type="match status" value="1"/>
</dbReference>
<evidence type="ECO:0000256" key="2">
    <source>
        <dbReference type="ARBA" id="ARBA00022741"/>
    </source>
</evidence>
<feature type="domain" description="C2 tensin-type" evidence="6">
    <location>
        <begin position="524"/>
        <end position="657"/>
    </location>
</feature>
<dbReference type="SUPFAM" id="SSF56112">
    <property type="entry name" value="Protein kinase-like (PK-like)"/>
    <property type="match status" value="1"/>
</dbReference>
<dbReference type="Gene3D" id="3.90.190.10">
    <property type="entry name" value="Protein tyrosine phosphatase superfamily"/>
    <property type="match status" value="1"/>
</dbReference>
<name>A0A0C2MR19_THEKT</name>
<dbReference type="PANTHER" id="PTHR22967:SF105">
    <property type="entry name" value="CYCLIN-G-ASSOCIATED KINASE"/>
    <property type="match status" value="1"/>
</dbReference>
<dbReference type="SUPFAM" id="SSF46565">
    <property type="entry name" value="Chaperone J-domain"/>
    <property type="match status" value="1"/>
</dbReference>
<dbReference type="GO" id="GO:0030136">
    <property type="term" value="C:clathrin-coated vesicle"/>
    <property type="evidence" value="ECO:0007669"/>
    <property type="project" value="UniProtKB-SubCell"/>
</dbReference>
<dbReference type="CDD" id="cd06257">
    <property type="entry name" value="DnaJ"/>
    <property type="match status" value="1"/>
</dbReference>
<evidence type="ECO:0000256" key="3">
    <source>
        <dbReference type="SAM" id="MobiDB-lite"/>
    </source>
</evidence>
<dbReference type="Proteomes" id="UP000031668">
    <property type="component" value="Unassembled WGS sequence"/>
</dbReference>
<dbReference type="Gene3D" id="1.10.510.10">
    <property type="entry name" value="Transferase(Phosphotransferase) domain 1"/>
    <property type="match status" value="1"/>
</dbReference>
<dbReference type="EMBL" id="JWZT01002320">
    <property type="protein sequence ID" value="KII69656.1"/>
    <property type="molecule type" value="Genomic_DNA"/>
</dbReference>
<evidence type="ECO:0000313" key="8">
    <source>
        <dbReference type="Proteomes" id="UP000031668"/>
    </source>
</evidence>
<feature type="region of interest" description="Disordered" evidence="3">
    <location>
        <begin position="721"/>
        <end position="748"/>
    </location>
</feature>
<feature type="domain" description="J" evidence="5">
    <location>
        <begin position="987"/>
        <end position="1050"/>
    </location>
</feature>
<evidence type="ECO:0000259" key="6">
    <source>
        <dbReference type="PROSITE" id="PS51182"/>
    </source>
</evidence>
<accession>A0A0C2MR19</accession>
<organism evidence="7 8">
    <name type="scientific">Thelohanellus kitauei</name>
    <name type="common">Myxosporean</name>
    <dbReference type="NCBI Taxonomy" id="669202"/>
    <lineage>
        <taxon>Eukaryota</taxon>
        <taxon>Metazoa</taxon>
        <taxon>Cnidaria</taxon>
        <taxon>Myxozoa</taxon>
        <taxon>Myxosporea</taxon>
        <taxon>Bivalvulida</taxon>
        <taxon>Platysporina</taxon>
        <taxon>Myxobolidae</taxon>
        <taxon>Thelohanellus</taxon>
    </lineage>
</organism>
<evidence type="ECO:0000259" key="4">
    <source>
        <dbReference type="PROSITE" id="PS50011"/>
    </source>
</evidence>
<keyword evidence="2" id="KW-0547">Nucleotide-binding</keyword>
<dbReference type="PROSITE" id="PS51182">
    <property type="entry name" value="C2_TENSIN"/>
    <property type="match status" value="1"/>
</dbReference>
<dbReference type="SMART" id="SM01326">
    <property type="entry name" value="PTEN_C2"/>
    <property type="match status" value="1"/>
</dbReference>
<dbReference type="Gene3D" id="1.10.287.110">
    <property type="entry name" value="DnaJ domain"/>
    <property type="match status" value="1"/>
</dbReference>
<dbReference type="PROSITE" id="PS50076">
    <property type="entry name" value="DNAJ_2"/>
    <property type="match status" value="1"/>
</dbReference>
<dbReference type="InterPro" id="IPR036869">
    <property type="entry name" value="J_dom_sf"/>
</dbReference>
<comment type="caution">
    <text evidence="7">The sequence shown here is derived from an EMBL/GenBank/DDBJ whole genome shotgun (WGS) entry which is preliminary data.</text>
</comment>
<keyword evidence="7" id="KW-0418">Kinase</keyword>
<protein>
    <submittedName>
        <fullName evidence="7">Cyclin-G-associated kinase</fullName>
    </submittedName>
</protein>
<dbReference type="OrthoDB" id="1717591at2759"/>
<dbReference type="OMA" id="SVKEHES"/>
<dbReference type="InterPro" id="IPR000719">
    <property type="entry name" value="Prot_kinase_dom"/>
</dbReference>
<keyword evidence="7" id="KW-0808">Transferase</keyword>
<dbReference type="GO" id="GO:0005524">
    <property type="term" value="F:ATP binding"/>
    <property type="evidence" value="ECO:0007669"/>
    <property type="project" value="InterPro"/>
</dbReference>
<dbReference type="InterPro" id="IPR011009">
    <property type="entry name" value="Kinase-like_dom_sf"/>
</dbReference>
<dbReference type="InterPro" id="IPR001623">
    <property type="entry name" value="DnaJ_domain"/>
</dbReference>
<dbReference type="GO" id="GO:0045747">
    <property type="term" value="P:positive regulation of Notch signaling pathway"/>
    <property type="evidence" value="ECO:0007669"/>
    <property type="project" value="TreeGrafter"/>
</dbReference>
<dbReference type="Pfam" id="PF00069">
    <property type="entry name" value="Pkinase"/>
    <property type="match status" value="1"/>
</dbReference>
<dbReference type="InterPro" id="IPR014020">
    <property type="entry name" value="Tensin_C2-dom"/>
</dbReference>
<reference evidence="7 8" key="1">
    <citation type="journal article" date="2014" name="Genome Biol. Evol.">
        <title>The genome of the myxosporean Thelohanellus kitauei shows adaptations to nutrient acquisition within its fish host.</title>
        <authorList>
            <person name="Yang Y."/>
            <person name="Xiong J."/>
            <person name="Zhou Z."/>
            <person name="Huo F."/>
            <person name="Miao W."/>
            <person name="Ran C."/>
            <person name="Liu Y."/>
            <person name="Zhang J."/>
            <person name="Feng J."/>
            <person name="Wang M."/>
            <person name="Wang M."/>
            <person name="Wang L."/>
            <person name="Yao B."/>
        </authorList>
    </citation>
    <scope>NUCLEOTIDE SEQUENCE [LARGE SCALE GENOMIC DNA]</scope>
    <source>
        <strain evidence="7">Wuqing</strain>
    </source>
</reference>
<dbReference type="InterPro" id="IPR035892">
    <property type="entry name" value="C2_domain_sf"/>
</dbReference>
<dbReference type="SUPFAM" id="SSF49562">
    <property type="entry name" value="C2 domain (Calcium/lipid-binding domain, CaLB)"/>
    <property type="match status" value="1"/>
</dbReference>
<dbReference type="AlphaFoldDB" id="A0A0C2MR19"/>
<dbReference type="PANTHER" id="PTHR22967">
    <property type="entry name" value="SERINE/THREONINE PROTEIN KINASE"/>
    <property type="match status" value="1"/>
</dbReference>
<dbReference type="GO" id="GO:0035612">
    <property type="term" value="F:AP-2 adaptor complex binding"/>
    <property type="evidence" value="ECO:0007669"/>
    <property type="project" value="TreeGrafter"/>
</dbReference>
<evidence type="ECO:0000259" key="5">
    <source>
        <dbReference type="PROSITE" id="PS50076"/>
    </source>
</evidence>
<proteinExistence type="predicted"/>
<feature type="domain" description="Protein kinase" evidence="4">
    <location>
        <begin position="26"/>
        <end position="293"/>
    </location>
</feature>
<dbReference type="GO" id="GO:2000369">
    <property type="term" value="P:regulation of clathrin-dependent endocytosis"/>
    <property type="evidence" value="ECO:0007669"/>
    <property type="project" value="TreeGrafter"/>
</dbReference>
<keyword evidence="8" id="KW-1185">Reference proteome</keyword>
<sequence length="1050" mass="120747">MLFSQSGMQTQTDSAEVFVEFKNIKVKLVKKIGQGKFSYVYSAIDESSSVMYSVKQAATNDHLAELRTRNEITNTKKLQSSHYIIKYYDDARYSKFHFILYEYCPVTLANYVRDRENPLSDEEIVKICGQITGCIEYLHSQVPPLINRGFGVEDVLVNQSGLIKLCNFHDMTSVVLDPSKLDHKEKCEMESKIDKTNPCYMAPEILDLYLNYAISEKADIWALGCIYYFVCKFTYPFNPGKKNDILNVRYTPIDIRSKEMSEFVNNILVKIFQIFPAARPSAFALVREWQSYAEKLNINIETSIITQSSFNLKKSSIKFPRTKVEFLKPANILESLKETGNKIREQIITQNIKKRRVKTPIEFITSRIALSQCPSESTDEVFAEQVAGYLNENHNSNYILINLINSHNFHISLFENRVITYDMHNSRVPTMEKIFDVLTISMKYLAYDPKRIIVFHDDNNGYISLFMVSVMLLYSRAYKRFKRLFEKLLALHQNIEISPVHCSYIRYGEYVEILSYNPGVALQNSLIHVPSITISPVILCNRSGTGCRPFITVELNDNLVFSTLSDPNKVRFFEEKDKNMEIDLDVTIYGNVRLTVYHISFINQNYFQKKLFSIQIHTAFLKGLNHINFHGSQLDFSSPRYLSILYETKVELKIDAQYQNKYTQPDLRKGLVSVASPQIFFSGQNEFQTFVQKIESVPDDDFLFQRLNSLIDRQVYDSERSSISNMSNSEDIKMPIPTAKPKTDSEPSVASSFQKDLLSLFQESYLHTDKSPSKEPPSLTKKHKVEVSDDLINLGEQSKTSFSKVYSVESLYESSNLSSQIISPESSKTLNQARVNSEETFSDIFNKINLSASSDPKISQKPSKNPFDTLFAGKNNNFTKEDSPVRIMDDKPSTFDSNIKNLKPNVVDSSKTRKPDDAFQDILRGHGFVKPEFSTHQKPSLSEVRKRQEVLIESDPISRSISNWTRGKNKNIKLLLSTFGSVIWCPEKWKNVSESQLHDYESVKKAFRNACLIIHPDKIAGSEHEELAKAIFCELSEAWKLFERKHTNIY</sequence>
<dbReference type="GO" id="GO:0004674">
    <property type="term" value="F:protein serine/threonine kinase activity"/>
    <property type="evidence" value="ECO:0007669"/>
    <property type="project" value="TreeGrafter"/>
</dbReference>
<evidence type="ECO:0000256" key="1">
    <source>
        <dbReference type="ARBA" id="ARBA00004132"/>
    </source>
</evidence>
<gene>
    <name evidence="7" type="ORF">RF11_07251</name>
</gene>
<comment type="subcellular location">
    <subcellularLocation>
        <location evidence="1">Cytoplasmic vesicle</location>
        <location evidence="1">Clathrin-coated vesicle</location>
    </subcellularLocation>
</comment>
<evidence type="ECO:0000313" key="7">
    <source>
        <dbReference type="EMBL" id="KII69656.1"/>
    </source>
</evidence>
<dbReference type="Pfam" id="PF10409">
    <property type="entry name" value="PTEN_C2"/>
    <property type="match status" value="1"/>
</dbReference>
<dbReference type="InterPro" id="IPR029021">
    <property type="entry name" value="Prot-tyrosine_phosphatase-like"/>
</dbReference>
<dbReference type="Gene3D" id="2.60.40.1110">
    <property type="match status" value="1"/>
</dbReference>